<dbReference type="EMBL" id="FOAA01000002">
    <property type="protein sequence ID" value="SEK52243.1"/>
    <property type="molecule type" value="Genomic_DNA"/>
</dbReference>
<proteinExistence type="predicted"/>
<dbReference type="Proteomes" id="UP000199256">
    <property type="component" value="Unassembled WGS sequence"/>
</dbReference>
<protein>
    <submittedName>
        <fullName evidence="1">Uncharacterized protein</fullName>
    </submittedName>
</protein>
<organism evidence="1 2">
    <name type="scientific">Ectothiorhodospira marina</name>
    <dbReference type="NCBI Taxonomy" id="1396821"/>
    <lineage>
        <taxon>Bacteria</taxon>
        <taxon>Pseudomonadati</taxon>
        <taxon>Pseudomonadota</taxon>
        <taxon>Gammaproteobacteria</taxon>
        <taxon>Chromatiales</taxon>
        <taxon>Ectothiorhodospiraceae</taxon>
        <taxon>Ectothiorhodospira</taxon>
    </lineage>
</organism>
<gene>
    <name evidence="1" type="ORF">SAMN05444515_102230</name>
</gene>
<evidence type="ECO:0000313" key="2">
    <source>
        <dbReference type="Proteomes" id="UP000199256"/>
    </source>
</evidence>
<name>A0A1H7HPD5_9GAMM</name>
<dbReference type="STRING" id="1396821.SAMN05444515_102230"/>
<dbReference type="AlphaFoldDB" id="A0A1H7HPD5"/>
<reference evidence="2" key="1">
    <citation type="submission" date="2016-10" db="EMBL/GenBank/DDBJ databases">
        <authorList>
            <person name="Varghese N."/>
            <person name="Submissions S."/>
        </authorList>
    </citation>
    <scope>NUCLEOTIDE SEQUENCE [LARGE SCALE GENOMIC DNA]</scope>
    <source>
        <strain evidence="2">DSM 241</strain>
    </source>
</reference>
<dbReference type="OrthoDB" id="5784517at2"/>
<evidence type="ECO:0000313" key="1">
    <source>
        <dbReference type="EMBL" id="SEK52243.1"/>
    </source>
</evidence>
<sequence>MDKKAFAVDTQYAVTLRDTHGRLRPANLYVHQLFDQDMIARRTDGGAQSGLLFKIPYKDVTRVVRTVPVSDKKRFMLPEAMLKPKLWENRSSMAAYSSSPGLGK</sequence>
<dbReference type="RefSeq" id="WP_090251052.1">
    <property type="nucleotide sequence ID" value="NZ_FOAA01000002.1"/>
</dbReference>
<accession>A0A1H7HPD5</accession>
<keyword evidence="2" id="KW-1185">Reference proteome</keyword>